<proteinExistence type="predicted"/>
<gene>
    <name evidence="4" type="ORF">IFO71_14430</name>
</gene>
<evidence type="ECO:0000256" key="1">
    <source>
        <dbReference type="ARBA" id="ARBA00022679"/>
    </source>
</evidence>
<dbReference type="PANTHER" id="PTHR43877:SF1">
    <property type="entry name" value="ACETYLTRANSFERASE"/>
    <property type="match status" value="1"/>
</dbReference>
<evidence type="ECO:0000313" key="4">
    <source>
        <dbReference type="EMBL" id="MBD8526934.1"/>
    </source>
</evidence>
<protein>
    <submittedName>
        <fullName evidence="4">GNAT family N-acetyltransferase</fullName>
    </submittedName>
</protein>
<dbReference type="InterPro" id="IPR000182">
    <property type="entry name" value="GNAT_dom"/>
</dbReference>
<comment type="caution">
    <text evidence="4">The sequence shown here is derived from an EMBL/GenBank/DDBJ whole genome shotgun (WGS) entry which is preliminary data.</text>
</comment>
<dbReference type="PROSITE" id="PS51186">
    <property type="entry name" value="GNAT"/>
    <property type="match status" value="1"/>
</dbReference>
<keyword evidence="2" id="KW-0012">Acyltransferase</keyword>
<evidence type="ECO:0000313" key="5">
    <source>
        <dbReference type="Proteomes" id="UP000613768"/>
    </source>
</evidence>
<dbReference type="InterPro" id="IPR057691">
    <property type="entry name" value="DUF7931"/>
</dbReference>
<evidence type="ECO:0000259" key="3">
    <source>
        <dbReference type="PROSITE" id="PS51186"/>
    </source>
</evidence>
<sequence length="318" mass="36207">MIAEGFFVEMADFERDRSAIAAIREPVFEVEQQVPHDVVWDDLDPRSQHALARDPQCKPIGAGRLTPDFKIGRMAVLPEWRNRGVGAALLQALIDRARARHAPQVWLHAQVEAIDFYRHHGFEPEGEQFIEADIPHQLMRLVLSELPPLERDAPPPVVATEEIEFSDLDRAHELCLELLKSAKHQLWIYTRDLDPELFRGPSIEAELRRIATSGRQAQILILVQDLETAGRNGGALLALAQRLSSTVSIRQPETEEHLQFAGCYLLSDQFGVMERPIASRFEGSMQLRAPGRQRQRLDDFRQAWEHSRSATELRVQSL</sequence>
<dbReference type="InterPro" id="IPR050832">
    <property type="entry name" value="Bact_Acetyltransf"/>
</dbReference>
<dbReference type="CDD" id="cd04301">
    <property type="entry name" value="NAT_SF"/>
    <property type="match status" value="1"/>
</dbReference>
<feature type="domain" description="N-acetyltransferase" evidence="3">
    <location>
        <begin position="8"/>
        <end position="144"/>
    </location>
</feature>
<dbReference type="SUPFAM" id="SSF56024">
    <property type="entry name" value="Phospholipase D/nuclease"/>
    <property type="match status" value="1"/>
</dbReference>
<dbReference type="PANTHER" id="PTHR43877">
    <property type="entry name" value="AMINOALKYLPHOSPHONATE N-ACETYLTRANSFERASE-RELATED-RELATED"/>
    <property type="match status" value="1"/>
</dbReference>
<keyword evidence="5" id="KW-1185">Reference proteome</keyword>
<keyword evidence="1" id="KW-0808">Transferase</keyword>
<evidence type="ECO:0000256" key="2">
    <source>
        <dbReference type="ARBA" id="ARBA00023315"/>
    </source>
</evidence>
<dbReference type="RefSeq" id="WP_192030354.1">
    <property type="nucleotide sequence ID" value="NZ_JACYTR010000035.1"/>
</dbReference>
<dbReference type="Proteomes" id="UP000613768">
    <property type="component" value="Unassembled WGS sequence"/>
</dbReference>
<dbReference type="Gene3D" id="3.40.630.30">
    <property type="match status" value="1"/>
</dbReference>
<dbReference type="EMBL" id="JACYTR010000035">
    <property type="protein sequence ID" value="MBD8526934.1"/>
    <property type="molecule type" value="Genomic_DNA"/>
</dbReference>
<organism evidence="4 5">
    <name type="scientific">Pseudomarimonas arenosa</name>
    <dbReference type="NCBI Taxonomy" id="2774145"/>
    <lineage>
        <taxon>Bacteria</taxon>
        <taxon>Pseudomonadati</taxon>
        <taxon>Pseudomonadota</taxon>
        <taxon>Gammaproteobacteria</taxon>
        <taxon>Lysobacterales</taxon>
        <taxon>Lysobacteraceae</taxon>
        <taxon>Pseudomarimonas</taxon>
    </lineage>
</organism>
<dbReference type="Pfam" id="PF13673">
    <property type="entry name" value="Acetyltransf_10"/>
    <property type="match status" value="1"/>
</dbReference>
<accession>A0AAW3ZQN1</accession>
<dbReference type="Pfam" id="PF25559">
    <property type="entry name" value="DUF7931"/>
    <property type="match status" value="1"/>
</dbReference>
<dbReference type="GO" id="GO:0016747">
    <property type="term" value="F:acyltransferase activity, transferring groups other than amino-acyl groups"/>
    <property type="evidence" value="ECO:0007669"/>
    <property type="project" value="InterPro"/>
</dbReference>
<dbReference type="InterPro" id="IPR016181">
    <property type="entry name" value="Acyl_CoA_acyltransferase"/>
</dbReference>
<dbReference type="AlphaFoldDB" id="A0AAW3ZQN1"/>
<name>A0AAW3ZQN1_9GAMM</name>
<dbReference type="SUPFAM" id="SSF55729">
    <property type="entry name" value="Acyl-CoA N-acyltransferases (Nat)"/>
    <property type="match status" value="1"/>
</dbReference>
<reference evidence="4 5" key="1">
    <citation type="submission" date="2020-09" db="EMBL/GenBank/DDBJ databases">
        <title>Pseudoxanthomonas sp. CAU 1598 isolated from sand of Yaerae Beach.</title>
        <authorList>
            <person name="Kim W."/>
        </authorList>
    </citation>
    <scope>NUCLEOTIDE SEQUENCE [LARGE SCALE GENOMIC DNA]</scope>
    <source>
        <strain evidence="4 5">CAU 1598</strain>
    </source>
</reference>